<dbReference type="Proteomes" id="UP000199111">
    <property type="component" value="Unassembled WGS sequence"/>
</dbReference>
<feature type="region of interest" description="Disordered" evidence="1">
    <location>
        <begin position="1"/>
        <end position="21"/>
    </location>
</feature>
<dbReference type="AlphaFoldDB" id="A0A1I3H3Y8"/>
<keyword evidence="3" id="KW-1185">Reference proteome</keyword>
<protein>
    <submittedName>
        <fullName evidence="2">Uncharacterized protein</fullName>
    </submittedName>
</protein>
<dbReference type="RefSeq" id="WP_143120795.1">
    <property type="nucleotide sequence ID" value="NZ_FOQY01000002.1"/>
</dbReference>
<dbReference type="EMBL" id="FOQY01000002">
    <property type="protein sequence ID" value="SFI30282.1"/>
    <property type="molecule type" value="Genomic_DNA"/>
</dbReference>
<organism evidence="2 3">
    <name type="scientific">Streptosporangium canum</name>
    <dbReference type="NCBI Taxonomy" id="324952"/>
    <lineage>
        <taxon>Bacteria</taxon>
        <taxon>Bacillati</taxon>
        <taxon>Actinomycetota</taxon>
        <taxon>Actinomycetes</taxon>
        <taxon>Streptosporangiales</taxon>
        <taxon>Streptosporangiaceae</taxon>
        <taxon>Streptosporangium</taxon>
    </lineage>
</organism>
<evidence type="ECO:0000313" key="3">
    <source>
        <dbReference type="Proteomes" id="UP000199111"/>
    </source>
</evidence>
<name>A0A1I3H3Y8_9ACTN</name>
<sequence length="93" mass="10342">MSVISEVGRGFSAAQGGGISEARSQSRFFATTAKPDIRFLNAVGNDIEVLNPDDVLIYDRPITADGILWRDLQSWWKETQKTPSWLRFDAVPG</sequence>
<accession>A0A1I3H3Y8</accession>
<dbReference type="GeneID" id="96296673"/>
<evidence type="ECO:0000313" key="2">
    <source>
        <dbReference type="EMBL" id="SFI30282.1"/>
    </source>
</evidence>
<reference evidence="3" key="1">
    <citation type="submission" date="2016-10" db="EMBL/GenBank/DDBJ databases">
        <authorList>
            <person name="Varghese N."/>
            <person name="Submissions S."/>
        </authorList>
    </citation>
    <scope>NUCLEOTIDE SEQUENCE [LARGE SCALE GENOMIC DNA]</scope>
    <source>
        <strain evidence="3">CGMCC 4.2126</strain>
    </source>
</reference>
<gene>
    <name evidence="2" type="ORF">SAMN05216275_102339</name>
</gene>
<proteinExistence type="predicted"/>
<evidence type="ECO:0000256" key="1">
    <source>
        <dbReference type="SAM" id="MobiDB-lite"/>
    </source>
</evidence>